<feature type="compositionally biased region" description="Polar residues" evidence="1">
    <location>
        <begin position="45"/>
        <end position="59"/>
    </location>
</feature>
<organism evidence="2 3">
    <name type="scientific">Fusarium oxysporum f. sp. rapae</name>
    <dbReference type="NCBI Taxonomy" id="485398"/>
    <lineage>
        <taxon>Eukaryota</taxon>
        <taxon>Fungi</taxon>
        <taxon>Dikarya</taxon>
        <taxon>Ascomycota</taxon>
        <taxon>Pezizomycotina</taxon>
        <taxon>Sordariomycetes</taxon>
        <taxon>Hypocreomycetidae</taxon>
        <taxon>Hypocreales</taxon>
        <taxon>Nectriaceae</taxon>
        <taxon>Fusarium</taxon>
        <taxon>Fusarium oxysporum species complex</taxon>
    </lineage>
</organism>
<dbReference type="EMBL" id="JAELUQ010000009">
    <property type="protein sequence ID" value="KAG7408618.1"/>
    <property type="molecule type" value="Genomic_DNA"/>
</dbReference>
<feature type="compositionally biased region" description="Polar residues" evidence="1">
    <location>
        <begin position="1"/>
        <end position="16"/>
    </location>
</feature>
<accession>A0A8J5TRV0</accession>
<evidence type="ECO:0000256" key="1">
    <source>
        <dbReference type="SAM" id="MobiDB-lite"/>
    </source>
</evidence>
<dbReference type="Proteomes" id="UP000694050">
    <property type="component" value="Unassembled WGS sequence"/>
</dbReference>
<feature type="region of interest" description="Disordered" evidence="1">
    <location>
        <begin position="1"/>
        <end position="71"/>
    </location>
</feature>
<dbReference type="AlphaFoldDB" id="A0A8J5TRV0"/>
<protein>
    <submittedName>
        <fullName evidence="2">Uncharacterized protein</fullName>
    </submittedName>
</protein>
<name>A0A8J5TRV0_FUSOX</name>
<evidence type="ECO:0000313" key="2">
    <source>
        <dbReference type="EMBL" id="KAG7408618.1"/>
    </source>
</evidence>
<reference evidence="2" key="1">
    <citation type="submission" date="2021-04" db="EMBL/GenBank/DDBJ databases">
        <title>First draft genome resource for Brassicaceae pathogens Fusarium oxysporum f. sp. raphani and Fusarium oxysporum f. sp. rapae.</title>
        <authorList>
            <person name="Asai S."/>
        </authorList>
    </citation>
    <scope>NUCLEOTIDE SEQUENCE</scope>
    <source>
        <strain evidence="2">Tf1208</strain>
    </source>
</reference>
<feature type="compositionally biased region" description="Basic and acidic residues" evidence="1">
    <location>
        <begin position="24"/>
        <end position="42"/>
    </location>
</feature>
<comment type="caution">
    <text evidence="2">The sequence shown here is derived from an EMBL/GenBank/DDBJ whole genome shotgun (WGS) entry which is preliminary data.</text>
</comment>
<gene>
    <name evidence="2" type="ORF">Forpe1208_v011956</name>
</gene>
<proteinExistence type="predicted"/>
<sequence length="189" mass="20237">MTRQNLSGPQANSSTLCHRPKPASTDRKDQSFTEAPPDHDPARPQVNQPGSSDSENIETGETAKSPEHTQDTASKHFVYCNAVAGPGIDQHNGDFVTISGASANSNNDGLSSITEVHNNALKIGRGSQHNGFIINLGEDGTLENLPNFRVTYNNPTCWADPSLYKDGNKIVGTQHNGCIIMRGSAPVKD</sequence>
<evidence type="ECO:0000313" key="3">
    <source>
        <dbReference type="Proteomes" id="UP000694050"/>
    </source>
</evidence>